<keyword evidence="1" id="KW-0694">RNA-binding</keyword>
<proteinExistence type="predicted"/>
<dbReference type="GO" id="GO:0003723">
    <property type="term" value="F:RNA binding"/>
    <property type="evidence" value="ECO:0007669"/>
    <property type="project" value="UniProtKB-UniRule"/>
</dbReference>
<dbReference type="PROSITE" id="PS50102">
    <property type="entry name" value="RRM"/>
    <property type="match status" value="1"/>
</dbReference>
<protein>
    <recommendedName>
        <fullName evidence="2">RRM domain-containing protein</fullName>
    </recommendedName>
</protein>
<evidence type="ECO:0000313" key="4">
    <source>
        <dbReference type="Proteomes" id="UP000595140"/>
    </source>
</evidence>
<dbReference type="EMBL" id="OOIL02005488">
    <property type="protein sequence ID" value="VFQ94950.1"/>
    <property type="molecule type" value="Genomic_DNA"/>
</dbReference>
<feature type="domain" description="RRM" evidence="2">
    <location>
        <begin position="43"/>
        <end position="104"/>
    </location>
</feature>
<reference evidence="3 4" key="1">
    <citation type="submission" date="2018-04" db="EMBL/GenBank/DDBJ databases">
        <authorList>
            <person name="Vogel A."/>
        </authorList>
    </citation>
    <scope>NUCLEOTIDE SEQUENCE [LARGE SCALE GENOMIC DNA]</scope>
</reference>
<accession>A0A484N1M0</accession>
<dbReference type="SUPFAM" id="SSF54928">
    <property type="entry name" value="RNA-binding domain, RBD"/>
    <property type="match status" value="1"/>
</dbReference>
<dbReference type="CDD" id="cd00590">
    <property type="entry name" value="RRM_SF"/>
    <property type="match status" value="1"/>
</dbReference>
<dbReference type="Pfam" id="PF00076">
    <property type="entry name" value="RRM_1"/>
    <property type="match status" value="1"/>
</dbReference>
<dbReference type="Gene3D" id="3.30.70.330">
    <property type="match status" value="1"/>
</dbReference>
<sequence>MEIQIPEEDPKARGKEYLDLIRLQKVTIQNNVCITPLAPPYYPFVKLVGLDSSMDKKYLLQIFDPEPPGKVIALQVVREDGEPYAFIQFRNLEIAEHAMKNYRNWMPTNVEMCWFRDLDEEGHRDKHPKLNHPNLLLPDIPRKQVIYLHRLCFIPSIERITVKDIKNGGAGAKIYGKVIVFDEICMQVLYCCGASESEEKRRGDDLKLKGPHCSTLEISYGITIGINLFEDRGDGQERVFARGVFSNVGDGVGFYEGEVGGDGGVVSVVFATLSDAVWGLVCISGLHQNMRVYGCIKASREIVRKQSDFVMFARSSSDDCVRVGPDGFLPLDRSMVIASKRAGLTLSFSLNLCGDDGEWRVLQKDLVFEAVFKNEAQTIDIDSEDGEVITVSITYDDNPKIDSESEDEHVAGGPDYDEVMELAKSQSALNLPLIL</sequence>
<keyword evidence="4" id="KW-1185">Reference proteome</keyword>
<name>A0A484N1M0_9ASTE</name>
<gene>
    <name evidence="3" type="ORF">CCAM_LOCUS36726</name>
</gene>
<evidence type="ECO:0000313" key="3">
    <source>
        <dbReference type="EMBL" id="VFQ94950.1"/>
    </source>
</evidence>
<dbReference type="InterPro" id="IPR012677">
    <property type="entry name" value="Nucleotide-bd_a/b_plait_sf"/>
</dbReference>
<evidence type="ECO:0000259" key="2">
    <source>
        <dbReference type="PROSITE" id="PS50102"/>
    </source>
</evidence>
<organism evidence="3 4">
    <name type="scientific">Cuscuta campestris</name>
    <dbReference type="NCBI Taxonomy" id="132261"/>
    <lineage>
        <taxon>Eukaryota</taxon>
        <taxon>Viridiplantae</taxon>
        <taxon>Streptophyta</taxon>
        <taxon>Embryophyta</taxon>
        <taxon>Tracheophyta</taxon>
        <taxon>Spermatophyta</taxon>
        <taxon>Magnoliopsida</taxon>
        <taxon>eudicotyledons</taxon>
        <taxon>Gunneridae</taxon>
        <taxon>Pentapetalae</taxon>
        <taxon>asterids</taxon>
        <taxon>lamiids</taxon>
        <taxon>Solanales</taxon>
        <taxon>Convolvulaceae</taxon>
        <taxon>Cuscuteae</taxon>
        <taxon>Cuscuta</taxon>
        <taxon>Cuscuta subgen. Grammica</taxon>
        <taxon>Cuscuta sect. Cleistogrammica</taxon>
    </lineage>
</organism>
<dbReference type="InterPro" id="IPR046533">
    <property type="entry name" value="DUF6598"/>
</dbReference>
<dbReference type="Proteomes" id="UP000595140">
    <property type="component" value="Unassembled WGS sequence"/>
</dbReference>
<dbReference type="InterPro" id="IPR035979">
    <property type="entry name" value="RBD_domain_sf"/>
</dbReference>
<evidence type="ECO:0000256" key="1">
    <source>
        <dbReference type="PROSITE-ProRule" id="PRU00176"/>
    </source>
</evidence>
<dbReference type="AlphaFoldDB" id="A0A484N1M0"/>
<dbReference type="InterPro" id="IPR000504">
    <property type="entry name" value="RRM_dom"/>
</dbReference>
<dbReference type="Pfam" id="PF20241">
    <property type="entry name" value="DUF6598"/>
    <property type="match status" value="1"/>
</dbReference>